<name>M5FPT2_DACPD</name>
<dbReference type="PANTHER" id="PTHR43364">
    <property type="entry name" value="NADH-SPECIFIC METHYLGLYOXAL REDUCTASE-RELATED"/>
    <property type="match status" value="1"/>
</dbReference>
<dbReference type="Pfam" id="PF00248">
    <property type="entry name" value="Aldo_ket_red"/>
    <property type="match status" value="1"/>
</dbReference>
<evidence type="ECO:0000313" key="3">
    <source>
        <dbReference type="EMBL" id="EJT98760.1"/>
    </source>
</evidence>
<gene>
    <name evidence="3" type="ORF">DACRYDRAFT_57020</name>
</gene>
<dbReference type="GeneID" id="63690471"/>
<proteinExistence type="predicted"/>
<dbReference type="AlphaFoldDB" id="M5FPT2"/>
<dbReference type="RefSeq" id="XP_040625658.1">
    <property type="nucleotide sequence ID" value="XM_040775409.1"/>
</dbReference>
<dbReference type="Proteomes" id="UP000030653">
    <property type="component" value="Unassembled WGS sequence"/>
</dbReference>
<protein>
    <submittedName>
        <fullName evidence="3">Aldo/keto reductase</fullName>
    </submittedName>
</protein>
<dbReference type="OrthoDB" id="2310150at2759"/>
<dbReference type="SUPFAM" id="SSF51430">
    <property type="entry name" value="NAD(P)-linked oxidoreductase"/>
    <property type="match status" value="1"/>
</dbReference>
<dbReference type="GO" id="GO:0016491">
    <property type="term" value="F:oxidoreductase activity"/>
    <property type="evidence" value="ECO:0007669"/>
    <property type="project" value="UniProtKB-KW"/>
</dbReference>
<dbReference type="PANTHER" id="PTHR43364:SF4">
    <property type="entry name" value="NAD(P)-LINKED OXIDOREDUCTASE SUPERFAMILY PROTEIN"/>
    <property type="match status" value="1"/>
</dbReference>
<dbReference type="HOGENOM" id="CLU_023205_1_1_1"/>
<feature type="domain" description="NADP-dependent oxidoreductase" evidence="2">
    <location>
        <begin position="6"/>
        <end position="268"/>
    </location>
</feature>
<dbReference type="EMBL" id="JH795872">
    <property type="protein sequence ID" value="EJT98760.1"/>
    <property type="molecule type" value="Genomic_DNA"/>
</dbReference>
<dbReference type="Gene3D" id="3.20.20.100">
    <property type="entry name" value="NADP-dependent oxidoreductase domain"/>
    <property type="match status" value="1"/>
</dbReference>
<evidence type="ECO:0000313" key="4">
    <source>
        <dbReference type="Proteomes" id="UP000030653"/>
    </source>
</evidence>
<dbReference type="InterPro" id="IPR050523">
    <property type="entry name" value="AKR_Detox_Biosynth"/>
</dbReference>
<feature type="non-terminal residue" evidence="3">
    <location>
        <position position="1"/>
    </location>
</feature>
<keyword evidence="4" id="KW-1185">Reference proteome</keyword>
<organism evidence="3 4">
    <name type="scientific">Dacryopinax primogenitus (strain DJM 731)</name>
    <name type="common">Brown rot fungus</name>
    <dbReference type="NCBI Taxonomy" id="1858805"/>
    <lineage>
        <taxon>Eukaryota</taxon>
        <taxon>Fungi</taxon>
        <taxon>Dikarya</taxon>
        <taxon>Basidiomycota</taxon>
        <taxon>Agaricomycotina</taxon>
        <taxon>Dacrymycetes</taxon>
        <taxon>Dacrymycetales</taxon>
        <taxon>Dacrymycetaceae</taxon>
        <taxon>Dacryopinax</taxon>
    </lineage>
</organism>
<evidence type="ECO:0000256" key="1">
    <source>
        <dbReference type="ARBA" id="ARBA00023002"/>
    </source>
</evidence>
<dbReference type="InterPro" id="IPR023210">
    <property type="entry name" value="NADP_OxRdtase_dom"/>
</dbReference>
<dbReference type="OMA" id="GCYNAVE"/>
<dbReference type="STRING" id="1858805.M5FPT2"/>
<accession>M5FPT2</accession>
<evidence type="ECO:0000259" key="2">
    <source>
        <dbReference type="Pfam" id="PF00248"/>
    </source>
</evidence>
<dbReference type="InterPro" id="IPR036812">
    <property type="entry name" value="NAD(P)_OxRdtase_dom_sf"/>
</dbReference>
<keyword evidence="1" id="KW-0560">Oxidoreductase</keyword>
<reference evidence="3 4" key="1">
    <citation type="journal article" date="2012" name="Science">
        <title>The Paleozoic origin of enzymatic lignin decomposition reconstructed from 31 fungal genomes.</title>
        <authorList>
            <person name="Floudas D."/>
            <person name="Binder M."/>
            <person name="Riley R."/>
            <person name="Barry K."/>
            <person name="Blanchette R.A."/>
            <person name="Henrissat B."/>
            <person name="Martinez A.T."/>
            <person name="Otillar R."/>
            <person name="Spatafora J.W."/>
            <person name="Yadav J.S."/>
            <person name="Aerts A."/>
            <person name="Benoit I."/>
            <person name="Boyd A."/>
            <person name="Carlson A."/>
            <person name="Copeland A."/>
            <person name="Coutinho P.M."/>
            <person name="de Vries R.P."/>
            <person name="Ferreira P."/>
            <person name="Findley K."/>
            <person name="Foster B."/>
            <person name="Gaskell J."/>
            <person name="Glotzer D."/>
            <person name="Gorecki P."/>
            <person name="Heitman J."/>
            <person name="Hesse C."/>
            <person name="Hori C."/>
            <person name="Igarashi K."/>
            <person name="Jurgens J.A."/>
            <person name="Kallen N."/>
            <person name="Kersten P."/>
            <person name="Kohler A."/>
            <person name="Kuees U."/>
            <person name="Kumar T.K.A."/>
            <person name="Kuo A."/>
            <person name="LaButti K."/>
            <person name="Larrondo L.F."/>
            <person name="Lindquist E."/>
            <person name="Ling A."/>
            <person name="Lombard V."/>
            <person name="Lucas S."/>
            <person name="Lundell T."/>
            <person name="Martin R."/>
            <person name="McLaughlin D.J."/>
            <person name="Morgenstern I."/>
            <person name="Morin E."/>
            <person name="Murat C."/>
            <person name="Nagy L.G."/>
            <person name="Nolan M."/>
            <person name="Ohm R.A."/>
            <person name="Patyshakuliyeva A."/>
            <person name="Rokas A."/>
            <person name="Ruiz-Duenas F.J."/>
            <person name="Sabat G."/>
            <person name="Salamov A."/>
            <person name="Samejima M."/>
            <person name="Schmutz J."/>
            <person name="Slot J.C."/>
            <person name="St John F."/>
            <person name="Stenlid J."/>
            <person name="Sun H."/>
            <person name="Sun S."/>
            <person name="Syed K."/>
            <person name="Tsang A."/>
            <person name="Wiebenga A."/>
            <person name="Young D."/>
            <person name="Pisabarro A."/>
            <person name="Eastwood D.C."/>
            <person name="Martin F."/>
            <person name="Cullen D."/>
            <person name="Grigoriev I.V."/>
            <person name="Hibbett D.S."/>
        </authorList>
    </citation>
    <scope>NUCLEOTIDE SEQUENCE [LARGE SCALE GENOMIC DNA]</scope>
    <source>
        <strain evidence="3 4">DJM-731 SS1</strain>
    </source>
</reference>
<sequence length="307" mass="34063">ELPDCQAVIDLWVGWGYTMLDCARVYGHGTSEEYLGQLDLKGCGVDTKAGFTIGQPGHHSASAIRQSVEVSLKALNGHKIRVLYLHLPDRGTPFEETLRKVDKLKKEGLIEEFGLSNHLSWEVAEYVTYAKANGLIQPTVYQGCYNAVERTIEYELIPCLRKPGIRFYAYSPLASGLLAGKILSVDDWTNAAGSRWDTKQTGWLAEMLKTRYAPLLPLLKPLKETLEKYNIRLSEAAQRWLQHHSALTPNDGVILGAGSLEQLEMNINDALTEIISTGEGGPLPGEVVSLLDEAWLKSKVHGVYYAH</sequence>